<dbReference type="GeneID" id="41713594"/>
<dbReference type="CDD" id="cd06552">
    <property type="entry name" value="ASCH_yqfb_like"/>
    <property type="match status" value="1"/>
</dbReference>
<dbReference type="Pfam" id="PF04266">
    <property type="entry name" value="ASCH"/>
    <property type="match status" value="1"/>
</dbReference>
<dbReference type="PANTHER" id="PTHR42250">
    <property type="entry name" value="ASCH DOMAIN-CONTAINING PROTEIN"/>
    <property type="match status" value="1"/>
</dbReference>
<reference evidence="2 3" key="1">
    <citation type="submission" date="2017-08" db="EMBL/GenBank/DDBJ databases">
        <title>Resequencing and Reannotation of the genome of Pyrococcus furiosus type strain DSM3638.</title>
        <authorList>
            <person name="Reichelt R.M."/>
            <person name="Bunk B."/>
        </authorList>
    </citation>
    <scope>NUCLEOTIDE SEQUENCE [LARGE SCALE GENOMIC DNA]</scope>
    <source>
        <strain evidence="2 3">DSM 3638</strain>
    </source>
</reference>
<dbReference type="InterPro" id="IPR015947">
    <property type="entry name" value="PUA-like_sf"/>
</dbReference>
<dbReference type="InterPro" id="IPR007374">
    <property type="entry name" value="ASCH_domain"/>
</dbReference>
<evidence type="ECO:0000259" key="1">
    <source>
        <dbReference type="SMART" id="SM01022"/>
    </source>
</evidence>
<evidence type="ECO:0000313" key="2">
    <source>
        <dbReference type="EMBL" id="QEK79378.1"/>
    </source>
</evidence>
<organism evidence="2 3">
    <name type="scientific">Pyrococcus furiosus (strain ATCC 43587 / DSM 3638 / JCM 8422 / Vc1)</name>
    <dbReference type="NCBI Taxonomy" id="186497"/>
    <lineage>
        <taxon>Archaea</taxon>
        <taxon>Methanobacteriati</taxon>
        <taxon>Methanobacteriota</taxon>
        <taxon>Thermococci</taxon>
        <taxon>Thermococcales</taxon>
        <taxon>Thermococcaceae</taxon>
        <taxon>Pyrococcus</taxon>
    </lineage>
</organism>
<dbReference type="RefSeq" id="WP_011012917.1">
    <property type="nucleotide sequence ID" value="NC_003413.1"/>
</dbReference>
<gene>
    <name evidence="2" type="ORF">PFDSM3638_08930</name>
</gene>
<protein>
    <submittedName>
        <fullName evidence="2">ASCH domain-containing protein</fullName>
    </submittedName>
</protein>
<dbReference type="GeneID" id="13300507"/>
<dbReference type="Gene3D" id="2.30.130.30">
    <property type="entry name" value="Hypothetical protein"/>
    <property type="match status" value="1"/>
</dbReference>
<dbReference type="SUPFAM" id="SSF88697">
    <property type="entry name" value="PUA domain-like"/>
    <property type="match status" value="1"/>
</dbReference>
<dbReference type="AlphaFoldDB" id="A0A5C0XSY7"/>
<feature type="domain" description="ASCH" evidence="1">
    <location>
        <begin position="10"/>
        <end position="111"/>
    </location>
</feature>
<sequence length="191" mass="22029">MKTVQIRKFILLDNKYKGKILRGDKVTTIRYGKYEAKPGSEVYIVITPSDTAIAKARIKDVRVKKVKELTTQDAQLDGFSDVKELVRELSRIYGELYGEDEVTIIEFEDIRPLKEGIPLKLLKGLNYRDPYEITRLTLENFDRLNLGEDIRIILTRILEKGLREAAKNFGPKRLQQALLKAYHSLYEAGLI</sequence>
<dbReference type="EMBL" id="CP023154">
    <property type="protein sequence ID" value="QEK79378.1"/>
    <property type="molecule type" value="Genomic_DNA"/>
</dbReference>
<accession>A0A5C0XSY7</accession>
<dbReference type="Proteomes" id="UP000324354">
    <property type="component" value="Chromosome"/>
</dbReference>
<dbReference type="OrthoDB" id="31314at2157"/>
<evidence type="ECO:0000313" key="3">
    <source>
        <dbReference type="Proteomes" id="UP000324354"/>
    </source>
</evidence>
<dbReference type="SMART" id="SM01022">
    <property type="entry name" value="ASCH"/>
    <property type="match status" value="1"/>
</dbReference>
<dbReference type="PANTHER" id="PTHR42250:SF1">
    <property type="entry name" value="ASCH DOMAIN-CONTAINING PROTEIN"/>
    <property type="match status" value="1"/>
</dbReference>
<name>A0A5C0XSY7_PYRFU</name>
<proteinExistence type="predicted"/>